<evidence type="ECO:0000313" key="2">
    <source>
        <dbReference type="Proteomes" id="UP000298652"/>
    </source>
</evidence>
<name>A0A4U6TH09_SETVI</name>
<organism evidence="1 2">
    <name type="scientific">Setaria viridis</name>
    <name type="common">Green bristlegrass</name>
    <name type="synonym">Setaria italica subsp. viridis</name>
    <dbReference type="NCBI Taxonomy" id="4556"/>
    <lineage>
        <taxon>Eukaryota</taxon>
        <taxon>Viridiplantae</taxon>
        <taxon>Streptophyta</taxon>
        <taxon>Embryophyta</taxon>
        <taxon>Tracheophyta</taxon>
        <taxon>Spermatophyta</taxon>
        <taxon>Magnoliopsida</taxon>
        <taxon>Liliopsida</taxon>
        <taxon>Poales</taxon>
        <taxon>Poaceae</taxon>
        <taxon>PACMAD clade</taxon>
        <taxon>Panicoideae</taxon>
        <taxon>Panicodae</taxon>
        <taxon>Paniceae</taxon>
        <taxon>Cenchrinae</taxon>
        <taxon>Setaria</taxon>
    </lineage>
</organism>
<dbReference type="Gramene" id="TKV99848">
    <property type="protein sequence ID" value="TKV99848"/>
    <property type="gene ID" value="SEVIR_8G071125v2"/>
</dbReference>
<accession>A0A4U6TH09</accession>
<proteinExistence type="predicted"/>
<gene>
    <name evidence="1" type="ORF">SEVIR_8G071125v2</name>
</gene>
<dbReference type="EMBL" id="CM016559">
    <property type="protein sequence ID" value="TKV99848.1"/>
    <property type="molecule type" value="Genomic_DNA"/>
</dbReference>
<protein>
    <submittedName>
        <fullName evidence="1">Uncharacterized protein</fullName>
    </submittedName>
</protein>
<keyword evidence="2" id="KW-1185">Reference proteome</keyword>
<dbReference type="AlphaFoldDB" id="A0A4U6TH09"/>
<reference evidence="1" key="1">
    <citation type="submission" date="2019-03" db="EMBL/GenBank/DDBJ databases">
        <title>WGS assembly of Setaria viridis.</title>
        <authorList>
            <person name="Huang P."/>
            <person name="Jenkins J."/>
            <person name="Grimwood J."/>
            <person name="Barry K."/>
            <person name="Healey A."/>
            <person name="Mamidi S."/>
            <person name="Sreedasyam A."/>
            <person name="Shu S."/>
            <person name="Feldman M."/>
            <person name="Wu J."/>
            <person name="Yu Y."/>
            <person name="Chen C."/>
            <person name="Johnson J."/>
            <person name="Rokhsar D."/>
            <person name="Baxter I."/>
            <person name="Schmutz J."/>
            <person name="Brutnell T."/>
            <person name="Kellogg E."/>
        </authorList>
    </citation>
    <scope>NUCLEOTIDE SEQUENCE [LARGE SCALE GENOMIC DNA]</scope>
</reference>
<dbReference type="Proteomes" id="UP000298652">
    <property type="component" value="Chromosome 8"/>
</dbReference>
<sequence length="36" mass="4237">MFLVIGVDLFFFNKHINSLLIKGFDPAGKRYIFLFD</sequence>
<evidence type="ECO:0000313" key="1">
    <source>
        <dbReference type="EMBL" id="TKV99848.1"/>
    </source>
</evidence>